<sequence>MAEIAIMRAAPLDEARDQEIGTLQGSIAHDIPAAPLDEPTDEEIEWVDVKSENGVAFKYGVKKSDLEQTEDAPRAAFASRPIASGRPTPRAQLRVDWRVQGDNNWRATAGDFANHMHISQYMLRRTSSIFDWYNYQLDIITTGGWTFWFHDRSGDRYEILAIRNGHHYVKYNSSSPDIVRVSRP</sequence>
<organism evidence="1 2">
    <name type="scientific">Lentinus brumalis</name>
    <dbReference type="NCBI Taxonomy" id="2498619"/>
    <lineage>
        <taxon>Eukaryota</taxon>
        <taxon>Fungi</taxon>
        <taxon>Dikarya</taxon>
        <taxon>Basidiomycota</taxon>
        <taxon>Agaricomycotina</taxon>
        <taxon>Agaricomycetes</taxon>
        <taxon>Polyporales</taxon>
        <taxon>Polyporaceae</taxon>
        <taxon>Lentinus</taxon>
    </lineage>
</organism>
<accession>A0A371D8K9</accession>
<dbReference type="OrthoDB" id="3059986at2759"/>
<dbReference type="AlphaFoldDB" id="A0A371D8K9"/>
<proteinExistence type="predicted"/>
<dbReference type="Proteomes" id="UP000256964">
    <property type="component" value="Unassembled WGS sequence"/>
</dbReference>
<gene>
    <name evidence="1" type="ORF">OH76DRAFT_1483648</name>
</gene>
<name>A0A371D8K9_9APHY</name>
<evidence type="ECO:0000313" key="1">
    <source>
        <dbReference type="EMBL" id="RDX48866.1"/>
    </source>
</evidence>
<dbReference type="EMBL" id="KZ857409">
    <property type="protein sequence ID" value="RDX48866.1"/>
    <property type="molecule type" value="Genomic_DNA"/>
</dbReference>
<keyword evidence="2" id="KW-1185">Reference proteome</keyword>
<evidence type="ECO:0000313" key="2">
    <source>
        <dbReference type="Proteomes" id="UP000256964"/>
    </source>
</evidence>
<protein>
    <submittedName>
        <fullName evidence="1">Uncharacterized protein</fullName>
    </submittedName>
</protein>
<reference evidence="1 2" key="1">
    <citation type="journal article" date="2018" name="Biotechnol. Biofuels">
        <title>Integrative visual omics of the white-rot fungus Polyporus brumalis exposes the biotechnological potential of its oxidative enzymes for delignifying raw plant biomass.</title>
        <authorList>
            <person name="Miyauchi S."/>
            <person name="Rancon A."/>
            <person name="Drula E."/>
            <person name="Hage H."/>
            <person name="Chaduli D."/>
            <person name="Favel A."/>
            <person name="Grisel S."/>
            <person name="Henrissat B."/>
            <person name="Herpoel-Gimbert I."/>
            <person name="Ruiz-Duenas F.J."/>
            <person name="Chevret D."/>
            <person name="Hainaut M."/>
            <person name="Lin J."/>
            <person name="Wang M."/>
            <person name="Pangilinan J."/>
            <person name="Lipzen A."/>
            <person name="Lesage-Meessen L."/>
            <person name="Navarro D."/>
            <person name="Riley R."/>
            <person name="Grigoriev I.V."/>
            <person name="Zhou S."/>
            <person name="Raouche S."/>
            <person name="Rosso M.N."/>
        </authorList>
    </citation>
    <scope>NUCLEOTIDE SEQUENCE [LARGE SCALE GENOMIC DNA]</scope>
    <source>
        <strain evidence="1 2">BRFM 1820</strain>
    </source>
</reference>